<dbReference type="InterPro" id="IPR057295">
    <property type="entry name" value="UNK_Znf_4"/>
</dbReference>
<dbReference type="Pfam" id="PF23261">
    <property type="entry name" value="zf-CCCH_11"/>
    <property type="match status" value="1"/>
</dbReference>
<dbReference type="InterPro" id="IPR000571">
    <property type="entry name" value="Znf_CCCH"/>
</dbReference>
<feature type="zinc finger region" description="C3H1-type" evidence="6">
    <location>
        <begin position="265"/>
        <end position="293"/>
    </location>
</feature>
<dbReference type="Pfam" id="PF05076">
    <property type="entry name" value="SUFU"/>
    <property type="match status" value="1"/>
</dbReference>
<dbReference type="PANTHER" id="PTHR10928">
    <property type="entry name" value="SUPPRESSOR OF FUSED"/>
    <property type="match status" value="1"/>
</dbReference>
<sequence>MANDLQQLALIEKTSHLNYLRDFRVEQCQLFLQHKCTQHRPFSCFYWHFQNQRRRRPIRRKDGTFSYDPDFYCNDYDEQSGVCPNGDDCFLLHRNANDTEKRYHLRYYKTGLCTHDCDAKGNCLKNGLHCSYAHGANDLRQPVLDSREIQNSDLALERLTRLCISLENERALNDDPKWSDSHYVLANYKTEPCKRPPRLCRQGYACPQYHNPRDRRRNPSIFKYKSTPCPHVKQSDEWIDPTVCESGDNCKYCHTRTEQQFHPEIYKSTKCNDVSVTGYCPRGPFCAFAHIEQELKSYRDFDVHYTSELPLSSFIPIPEDKEVDVADLLSSSRNIPKRSSQPSGFEAGSFPGAVVKTLEQHLPDRHSLVTHNSGSGSFTIRGMLPQLSQLPSPPQQQQQQLFRQYHQLPQASASTFLNDQFLLSAAELAASHSYPPPSSFLSTLAASNLLSSITAHMHSISPEQHLMPPTNINDTYNQQPLPNDVKNLIGSSLTAIGLDNVNEDEFDKAASNEQNNELLLIDNDIDSFERSTTPATNNTSPTHLTAKSSSSSSNQITRPVNIPHSFTHDHFSHSSSAKSPFDAPNQLFDGTLESPIDAPFPEPSTSSGGSQRPGELYKMAGFSQDLPTSSYQFQSTSPQLIFQRLSTTSNNSLSPSSSATEMDLMRNRVLQMQTLAMTEKESSEHWRREAEDNRRLAIQLEQEKNRIIQQRDDAFHQIEQMRQSLVQNMRILPNDHDLLQLPLDDVRTLQAQLQKELSKLSMIEQAKSNPVQQAASAIPGTSTMTEANERSYVGLNAIVQACSKVYPDQLNPTQATSLVKYWLGGSECLDYISIYHNQGNETSSAHWHYVTFGLSDLHGDGRVHKVPAKDDPNPLSGYGFELTFRLKKAPENNNSVQEIPMWPCKLLQHLAKYVFKTGTQFHAGHHIPFGQTIHNFYPSTHDTLIRSLLITTDRQLQSFRTNLGSVEFLQLVGCFENEMEAAQECNVAQVIDLFSGNRRTGGSLLVTDMSRRESIFDIQRNAKQMIQEKIEKEGSQLGRVLARCAWNVESVPLNDTHFRSVSSIDLTFDLDAAKIFVKILRTRLRRGKWFIFDSLNNQSICFISTAANNQGIMVDSIQQIMILGMREAQIMLLPDHIDLCIDLMSHILDLKDERTMPLKYEIPFHTNAKIIISIVSSDKFPSKHFEQSLTLLSTRSDEVELNSYCSNMFHKTPFPSLLSFLILMIGCVLFTISTIYTIHRVQHSERWACKRCLGLSRLTIGCGVAITIIFGLSSVLLASVLSGKTRKKYFWGYRKNLCARILNGFVLFITFLLTITWLGITCLTFIPLYGLFYVYFVVCSGRYATAGGSFVNILNEINQHVHGDNEKPTLFKLADVCLPSVRSYREYFTLSIVTTASCLVILIGLIFLMIAQGANHAYVYNDRARYEVAQNGDQEIEETKM</sequence>
<dbReference type="Gene3D" id="3.30.1370.210">
    <property type="match status" value="1"/>
</dbReference>
<dbReference type="GO" id="GO:0005737">
    <property type="term" value="C:cytoplasm"/>
    <property type="evidence" value="ECO:0007669"/>
    <property type="project" value="TreeGrafter"/>
</dbReference>
<name>A0A814C7G3_ADIRI</name>
<dbReference type="InterPro" id="IPR024314">
    <property type="entry name" value="SUFU_C"/>
</dbReference>
<dbReference type="SMART" id="SM00356">
    <property type="entry name" value="ZnF_C3H1"/>
    <property type="match status" value="5"/>
</dbReference>
<dbReference type="SUPFAM" id="SSF103359">
    <property type="entry name" value="Suppressor of Fused, N-terminal domain"/>
    <property type="match status" value="1"/>
</dbReference>
<organism evidence="10 11">
    <name type="scientific">Adineta ricciae</name>
    <name type="common">Rotifer</name>
    <dbReference type="NCBI Taxonomy" id="249248"/>
    <lineage>
        <taxon>Eukaryota</taxon>
        <taxon>Metazoa</taxon>
        <taxon>Spiralia</taxon>
        <taxon>Gnathifera</taxon>
        <taxon>Rotifera</taxon>
        <taxon>Eurotatoria</taxon>
        <taxon>Bdelloidea</taxon>
        <taxon>Adinetida</taxon>
        <taxon>Adinetidae</taxon>
        <taxon>Adineta</taxon>
    </lineage>
</organism>
<evidence type="ECO:0000256" key="7">
    <source>
        <dbReference type="SAM" id="MobiDB-lite"/>
    </source>
</evidence>
<evidence type="ECO:0000256" key="1">
    <source>
        <dbReference type="ARBA" id="ARBA00008808"/>
    </source>
</evidence>
<feature type="domain" description="C3H1-type" evidence="9">
    <location>
        <begin position="72"/>
        <end position="96"/>
    </location>
</feature>
<evidence type="ECO:0000313" key="11">
    <source>
        <dbReference type="Proteomes" id="UP000663852"/>
    </source>
</evidence>
<keyword evidence="5 6" id="KW-0862">Zinc</keyword>
<dbReference type="Proteomes" id="UP000663852">
    <property type="component" value="Unassembled WGS sequence"/>
</dbReference>
<keyword evidence="3" id="KW-0677">Repeat</keyword>
<protein>
    <recommendedName>
        <fullName evidence="9">C3H1-type domain-containing protein</fullName>
    </recommendedName>
</protein>
<comment type="similarity">
    <text evidence="1">Belongs to the unkempt family.</text>
</comment>
<dbReference type="Pfam" id="PF23035">
    <property type="entry name" value="zf-CCCH_UNK-like_4th"/>
    <property type="match status" value="1"/>
</dbReference>
<feature type="zinc finger region" description="C3H1-type" evidence="6">
    <location>
        <begin position="107"/>
        <end position="137"/>
    </location>
</feature>
<dbReference type="InterPro" id="IPR036855">
    <property type="entry name" value="Znf_CCCH_sf"/>
</dbReference>
<evidence type="ECO:0000256" key="8">
    <source>
        <dbReference type="SAM" id="Phobius"/>
    </source>
</evidence>
<dbReference type="Gene3D" id="3.30.1360.230">
    <property type="entry name" value="Sufu, C-terminal domain"/>
    <property type="match status" value="1"/>
</dbReference>
<evidence type="ECO:0000256" key="4">
    <source>
        <dbReference type="ARBA" id="ARBA00022771"/>
    </source>
</evidence>
<accession>A0A814C7G3</accession>
<feature type="transmembrane region" description="Helical" evidence="8">
    <location>
        <begin position="1258"/>
        <end position="1281"/>
    </location>
</feature>
<dbReference type="InterPro" id="IPR038489">
    <property type="entry name" value="SUFU_C_sf"/>
</dbReference>
<feature type="zinc finger region" description="C3H1-type" evidence="6">
    <location>
        <begin position="72"/>
        <end position="96"/>
    </location>
</feature>
<feature type="domain" description="C3H1-type" evidence="9">
    <location>
        <begin position="223"/>
        <end position="257"/>
    </location>
</feature>
<feature type="transmembrane region" description="Helical" evidence="8">
    <location>
        <begin position="1301"/>
        <end position="1334"/>
    </location>
</feature>
<feature type="transmembrane region" description="Helical" evidence="8">
    <location>
        <begin position="1217"/>
        <end position="1238"/>
    </location>
</feature>
<keyword evidence="8" id="KW-1133">Transmembrane helix</keyword>
<dbReference type="PROSITE" id="PS50103">
    <property type="entry name" value="ZF_C3H1"/>
    <property type="match status" value="4"/>
</dbReference>
<feature type="region of interest" description="Disordered" evidence="7">
    <location>
        <begin position="529"/>
        <end position="616"/>
    </location>
</feature>
<evidence type="ECO:0000256" key="3">
    <source>
        <dbReference type="ARBA" id="ARBA00022737"/>
    </source>
</evidence>
<dbReference type="InterPro" id="IPR020941">
    <property type="entry name" value="SUFU-like_domain"/>
</dbReference>
<dbReference type="InterPro" id="IPR007768">
    <property type="entry name" value="Suppressor_of_fused"/>
</dbReference>
<dbReference type="InterPro" id="IPR037181">
    <property type="entry name" value="SUFU_N"/>
</dbReference>
<keyword evidence="4 6" id="KW-0863">Zinc-finger</keyword>
<dbReference type="OrthoDB" id="10038834at2759"/>
<reference evidence="10" key="1">
    <citation type="submission" date="2021-02" db="EMBL/GenBank/DDBJ databases">
        <authorList>
            <person name="Nowell W R."/>
        </authorList>
    </citation>
    <scope>NUCLEOTIDE SEQUENCE</scope>
</reference>
<dbReference type="GO" id="GO:0016020">
    <property type="term" value="C:membrane"/>
    <property type="evidence" value="ECO:0007669"/>
    <property type="project" value="InterPro"/>
</dbReference>
<keyword evidence="8" id="KW-0812">Transmembrane</keyword>
<comment type="caution">
    <text evidence="10">The sequence shown here is derived from an EMBL/GenBank/DDBJ whole genome shotgun (WGS) entry which is preliminary data.</text>
</comment>
<feature type="domain" description="C3H1-type" evidence="9">
    <location>
        <begin position="265"/>
        <end position="293"/>
    </location>
</feature>
<evidence type="ECO:0000256" key="5">
    <source>
        <dbReference type="ARBA" id="ARBA00022833"/>
    </source>
</evidence>
<dbReference type="InterPro" id="IPR040594">
    <property type="entry name" value="UNK_Znf_1"/>
</dbReference>
<dbReference type="InterPro" id="IPR001614">
    <property type="entry name" value="Myelin_PLP"/>
</dbReference>
<keyword evidence="8" id="KW-0472">Membrane</keyword>
<evidence type="ECO:0000256" key="6">
    <source>
        <dbReference type="PROSITE-ProRule" id="PRU00723"/>
    </source>
</evidence>
<dbReference type="Pfam" id="PF00642">
    <property type="entry name" value="zf-CCCH"/>
    <property type="match status" value="1"/>
</dbReference>
<feature type="transmembrane region" description="Helical" evidence="8">
    <location>
        <begin position="1387"/>
        <end position="1411"/>
    </location>
</feature>
<feature type="compositionally biased region" description="Low complexity" evidence="7">
    <location>
        <begin position="531"/>
        <end position="553"/>
    </location>
</feature>
<dbReference type="EMBL" id="CAJNOJ010000042">
    <property type="protein sequence ID" value="CAF0936280.1"/>
    <property type="molecule type" value="Genomic_DNA"/>
</dbReference>
<keyword evidence="2 6" id="KW-0479">Metal-binding</keyword>
<evidence type="ECO:0000313" key="10">
    <source>
        <dbReference type="EMBL" id="CAF0936280.1"/>
    </source>
</evidence>
<feature type="zinc finger region" description="C3H1-type" evidence="6">
    <location>
        <begin position="223"/>
        <end position="257"/>
    </location>
</feature>
<feature type="domain" description="C3H1-type" evidence="9">
    <location>
        <begin position="107"/>
        <end position="137"/>
    </location>
</feature>
<dbReference type="Pfam" id="PF25427">
    <property type="entry name" value="zf-CCCH_UNK"/>
    <property type="match status" value="1"/>
</dbReference>
<dbReference type="Pfam" id="PF18384">
    <property type="entry name" value="zf_CCCH_5"/>
    <property type="match status" value="1"/>
</dbReference>
<dbReference type="GO" id="GO:0005634">
    <property type="term" value="C:nucleus"/>
    <property type="evidence" value="ECO:0007669"/>
    <property type="project" value="TreeGrafter"/>
</dbReference>
<dbReference type="Pfam" id="PF01275">
    <property type="entry name" value="Myelin_PLP"/>
    <property type="match status" value="1"/>
</dbReference>
<dbReference type="InterPro" id="IPR057296">
    <property type="entry name" value="UNK_Znf_5"/>
</dbReference>
<evidence type="ECO:0000259" key="9">
    <source>
        <dbReference type="PROSITE" id="PS50103"/>
    </source>
</evidence>
<dbReference type="GO" id="GO:0008270">
    <property type="term" value="F:zinc ion binding"/>
    <property type="evidence" value="ECO:0007669"/>
    <property type="project" value="UniProtKB-KW"/>
</dbReference>
<dbReference type="Pfam" id="PF12470">
    <property type="entry name" value="SUFU_C"/>
    <property type="match status" value="1"/>
</dbReference>
<dbReference type="SUPFAM" id="SSF90229">
    <property type="entry name" value="CCCH zinc finger"/>
    <property type="match status" value="1"/>
</dbReference>
<evidence type="ECO:0000256" key="2">
    <source>
        <dbReference type="ARBA" id="ARBA00022723"/>
    </source>
</evidence>
<proteinExistence type="inferred from homology"/>
<dbReference type="PANTHER" id="PTHR10928:SF2">
    <property type="entry name" value="SUPPRESSOR OF FUSED HOMOLOG"/>
    <property type="match status" value="1"/>
</dbReference>
<gene>
    <name evidence="10" type="ORF">EDS130_LOCUS11574</name>
</gene>